<evidence type="ECO:0000313" key="5">
    <source>
        <dbReference type="Proteomes" id="UP001174136"/>
    </source>
</evidence>
<dbReference type="AlphaFoldDB" id="A0AA47MZ89"/>
<dbReference type="PANTHER" id="PTHR21472">
    <property type="entry name" value="ENDONUCLEASE DOMAIN-CONTAINING 1 PROTEIN ENDOD1"/>
    <property type="match status" value="1"/>
</dbReference>
<dbReference type="SUPFAM" id="SSF54060">
    <property type="entry name" value="His-Me finger endonucleases"/>
    <property type="match status" value="2"/>
</dbReference>
<feature type="compositionally biased region" description="Polar residues" evidence="1">
    <location>
        <begin position="239"/>
        <end position="256"/>
    </location>
</feature>
<keyword evidence="5" id="KW-1185">Reference proteome</keyword>
<feature type="domain" description="ENPP1-3/EXOG-like endonuclease/phosphodiesterase" evidence="2">
    <location>
        <begin position="599"/>
        <end position="800"/>
    </location>
</feature>
<feature type="region of interest" description="Disordered" evidence="1">
    <location>
        <begin position="829"/>
        <end position="872"/>
    </location>
</feature>
<dbReference type="PANTHER" id="PTHR21472:SF15">
    <property type="entry name" value="ENDONUCLEASE DOMAIN-CONTAINING 1 PROTEIN-RELATED"/>
    <property type="match status" value="1"/>
</dbReference>
<dbReference type="GO" id="GO:0016787">
    <property type="term" value="F:hydrolase activity"/>
    <property type="evidence" value="ECO:0007669"/>
    <property type="project" value="InterPro"/>
</dbReference>
<proteinExistence type="predicted"/>
<keyword evidence="4" id="KW-0540">Nuclease</keyword>
<dbReference type="SUPFAM" id="SSF141571">
    <property type="entry name" value="Pentapeptide repeat-like"/>
    <property type="match status" value="1"/>
</dbReference>
<dbReference type="InterPro" id="IPR044925">
    <property type="entry name" value="His-Me_finger_sf"/>
</dbReference>
<evidence type="ECO:0000313" key="4">
    <source>
        <dbReference type="EMBL" id="KAK0149382.1"/>
    </source>
</evidence>
<feature type="region of interest" description="Disordered" evidence="1">
    <location>
        <begin position="233"/>
        <end position="256"/>
    </location>
</feature>
<evidence type="ECO:0000256" key="1">
    <source>
        <dbReference type="SAM" id="MobiDB-lite"/>
    </source>
</evidence>
<dbReference type="GO" id="GO:0003676">
    <property type="term" value="F:nucleic acid binding"/>
    <property type="evidence" value="ECO:0007669"/>
    <property type="project" value="InterPro"/>
</dbReference>
<reference evidence="4" key="1">
    <citation type="journal article" date="2023" name="Front. Mar. Sci.">
        <title>A new Merluccius polli reference genome to investigate the effects of global change in West African waters.</title>
        <authorList>
            <person name="Mateo J.L."/>
            <person name="Blanco-Fernandez C."/>
            <person name="Garcia-Vazquez E."/>
            <person name="Machado-Schiaffino G."/>
        </authorList>
    </citation>
    <scope>NUCLEOTIDE SEQUENCE</scope>
    <source>
        <strain evidence="4">C29</strain>
        <tissue evidence="4">Fin</tissue>
    </source>
</reference>
<dbReference type="InterPro" id="IPR001604">
    <property type="entry name" value="Endo_G_ENPP1-like_dom"/>
</dbReference>
<dbReference type="GO" id="GO:0004519">
    <property type="term" value="F:endonuclease activity"/>
    <property type="evidence" value="ECO:0007669"/>
    <property type="project" value="UniProtKB-KW"/>
</dbReference>
<organism evidence="4 5">
    <name type="scientific">Merluccius polli</name>
    <name type="common">Benguela hake</name>
    <name type="synonym">Merluccius cadenati</name>
    <dbReference type="NCBI Taxonomy" id="89951"/>
    <lineage>
        <taxon>Eukaryota</taxon>
        <taxon>Metazoa</taxon>
        <taxon>Chordata</taxon>
        <taxon>Craniata</taxon>
        <taxon>Vertebrata</taxon>
        <taxon>Euteleostomi</taxon>
        <taxon>Actinopterygii</taxon>
        <taxon>Neopterygii</taxon>
        <taxon>Teleostei</taxon>
        <taxon>Neoteleostei</taxon>
        <taxon>Acanthomorphata</taxon>
        <taxon>Zeiogadaria</taxon>
        <taxon>Gadariae</taxon>
        <taxon>Gadiformes</taxon>
        <taxon>Gadoidei</taxon>
        <taxon>Merlucciidae</taxon>
        <taxon>Merluccius</taxon>
    </lineage>
</organism>
<dbReference type="SMART" id="SM00477">
    <property type="entry name" value="NUC"/>
    <property type="match status" value="1"/>
</dbReference>
<protein>
    <submittedName>
        <fullName evidence="4">Endonuclease domain-containing 1 protein</fullName>
    </submittedName>
</protein>
<dbReference type="SMART" id="SM00892">
    <property type="entry name" value="Endonuclease_NS"/>
    <property type="match status" value="2"/>
</dbReference>
<dbReference type="InterPro" id="IPR044929">
    <property type="entry name" value="DNA/RNA_non-sp_Endonuclease_sf"/>
</dbReference>
<evidence type="ECO:0000259" key="2">
    <source>
        <dbReference type="SMART" id="SM00477"/>
    </source>
</evidence>
<dbReference type="InterPro" id="IPR039015">
    <property type="entry name" value="ENDOD1"/>
</dbReference>
<sequence length="924" mass="105161">MNTRYTNGRYAKARSMNARYANSKYANAMYVNARYANARYANTRNANARYANARYENARYTNARYVNTRYVNARYTNTRYTNTRYANGRYANSRYVNTRYTNVRYTNVRYTNTRYANARYANGRYANARYANLKYMNARYTNAGQGALEWVRPEIGARALESVAVPAASGELSLALENPGLGRSGWGAKRGWAWPRLGEQLPSPPIVLPCPEAFGKVRWFILGSMIALHDRCAAPPSPESNQSDLGQGNNQDQNRYQPICQTYKNKSRYMTLYDTEQKIPVFSAYKYIGNISNSKRPKWMIEPQLEDEATAKITTWKKIKTTNYYTRLQKTTAIIFPRTIESHANEEDDQLSTFTLTIIVPQVISFNGGSWKNMESGVKCVMDKYCVNQNRKPEAFVLTGAIPSNSNYLMDNEGKNKKNINIPKTLWTAFCCQKGNGEWIASAHWGDNVEKQGTHMVTLGDLKTTFKIEPFPGDKCQKSSKVSEYYKNLDKASGLDQSICGSYCCGNRDDWTISLREHTPNISWDPHLQPVMMSSVMGGCSLALVMLLLVSIEAEVTELSDCSEYFLGNIPPEIPGVVKKRNIQDQNRYKPICQTYKNKSRYMTLYDTDKKIPVFSAYKYTGNIPGIKRPNWMMEPQLEDGKADPNMNDERMTTFNQASDDDYRKIFWHEKESHANDKDDQESTCTLTNAVPQATSFNGGSWANMESCVKCVMDDYCVNQNGIKEAFVLTGAIPSDREGSTRVNIPKTLWTAFCCYGNRGWIASAHWGDNVKETGENFMVTRTLGELNTNLGIQPFLGEQCPKDSTVRMYYEDYNRRKQTQCKCLSTTRVTRPTRTRPTPPIPTTRPTPPIPTRPPLPPLPPPTPTTPREHRSWFDRTRAREIPLTGQDLAESLCVRWVHLGQFVLSGNRRGDPNAGHRETETE</sequence>
<dbReference type="GO" id="GO:0046872">
    <property type="term" value="F:metal ion binding"/>
    <property type="evidence" value="ECO:0007669"/>
    <property type="project" value="InterPro"/>
</dbReference>
<feature type="compositionally biased region" description="Pro residues" evidence="1">
    <location>
        <begin position="838"/>
        <end position="866"/>
    </location>
</feature>
<feature type="domain" description="DNA/RNA non-specific endonuclease/pyrophosphatase/phosphodiesterase" evidence="3">
    <location>
        <begin position="598"/>
        <end position="800"/>
    </location>
</feature>
<gene>
    <name evidence="4" type="primary">ENDOD1_1</name>
    <name evidence="4" type="ORF">N1851_009888</name>
</gene>
<keyword evidence="4" id="KW-0378">Hydrolase</keyword>
<name>A0AA47MZ89_MERPO</name>
<accession>A0AA47MZ89</accession>
<evidence type="ECO:0000259" key="3">
    <source>
        <dbReference type="SMART" id="SM00892"/>
    </source>
</evidence>
<dbReference type="Gene3D" id="2.160.20.80">
    <property type="entry name" value="E3 ubiquitin-protein ligase SopA"/>
    <property type="match status" value="1"/>
</dbReference>
<keyword evidence="4" id="KW-0255">Endonuclease</keyword>
<dbReference type="InterPro" id="IPR020821">
    <property type="entry name" value="ENPP1-3/EXOG-like_nuc-like"/>
</dbReference>
<dbReference type="EMBL" id="JAOPHQ010001769">
    <property type="protein sequence ID" value="KAK0149382.1"/>
    <property type="molecule type" value="Genomic_DNA"/>
</dbReference>
<comment type="caution">
    <text evidence="4">The sequence shown here is derived from an EMBL/GenBank/DDBJ whole genome shotgun (WGS) entry which is preliminary data.</text>
</comment>
<feature type="domain" description="DNA/RNA non-specific endonuclease/pyrophosphatase/phosphodiesterase" evidence="3">
    <location>
        <begin position="265"/>
        <end position="498"/>
    </location>
</feature>
<dbReference type="Proteomes" id="UP001174136">
    <property type="component" value="Unassembled WGS sequence"/>
</dbReference>
<dbReference type="Pfam" id="PF01223">
    <property type="entry name" value="Endonuclease_NS"/>
    <property type="match status" value="2"/>
</dbReference>
<dbReference type="Gene3D" id="3.40.570.10">
    <property type="entry name" value="Extracellular Endonuclease, subunit A"/>
    <property type="match status" value="2"/>
</dbReference>